<dbReference type="GO" id="GO:0009927">
    <property type="term" value="F:histidine phosphotransfer kinase activity"/>
    <property type="evidence" value="ECO:0007669"/>
    <property type="project" value="TreeGrafter"/>
</dbReference>
<dbReference type="InterPro" id="IPR001789">
    <property type="entry name" value="Sig_transdc_resp-reg_receiver"/>
</dbReference>
<dbReference type="InterPro" id="IPR011006">
    <property type="entry name" value="CheY-like_superfamily"/>
</dbReference>
<dbReference type="OrthoDB" id="9764438at2"/>
<dbReference type="Proteomes" id="UP000199377">
    <property type="component" value="Unassembled WGS sequence"/>
</dbReference>
<gene>
    <name evidence="10" type="ORF">SAMN05216258_10752</name>
</gene>
<dbReference type="GO" id="GO:0000155">
    <property type="term" value="F:phosphorelay sensor kinase activity"/>
    <property type="evidence" value="ECO:0007669"/>
    <property type="project" value="InterPro"/>
</dbReference>
<dbReference type="SUPFAM" id="SSF47384">
    <property type="entry name" value="Homodimeric domain of signal transducing histidine kinase"/>
    <property type="match status" value="1"/>
</dbReference>
<dbReference type="STRING" id="1114924.SAMN05216258_10752"/>
<dbReference type="PANTHER" id="PTHR43047">
    <property type="entry name" value="TWO-COMPONENT HISTIDINE PROTEIN KINASE"/>
    <property type="match status" value="1"/>
</dbReference>
<dbReference type="PANTHER" id="PTHR43047:SF9">
    <property type="entry name" value="HISTIDINE KINASE"/>
    <property type="match status" value="1"/>
</dbReference>
<dbReference type="Gene3D" id="3.30.450.20">
    <property type="entry name" value="PAS domain"/>
    <property type="match status" value="1"/>
</dbReference>
<dbReference type="PROSITE" id="PS50110">
    <property type="entry name" value="RESPONSE_REGULATORY"/>
    <property type="match status" value="1"/>
</dbReference>
<feature type="domain" description="Histidine kinase" evidence="8">
    <location>
        <begin position="385"/>
        <end position="597"/>
    </location>
</feature>
<dbReference type="SUPFAM" id="SSF55874">
    <property type="entry name" value="ATPase domain of HSP90 chaperone/DNA topoisomerase II/histidine kinase"/>
    <property type="match status" value="1"/>
</dbReference>
<feature type="coiled-coil region" evidence="7">
    <location>
        <begin position="72"/>
        <end position="99"/>
    </location>
</feature>
<keyword evidence="3 6" id="KW-0597">Phosphoprotein</keyword>
<dbReference type="FunFam" id="3.30.565.10:FF:000049">
    <property type="entry name" value="Two-component sensor histidine kinase"/>
    <property type="match status" value="1"/>
</dbReference>
<sequence length="752" mass="83066">MTVFDARTLVDPTESLERQNAKLAKIAGVLMRRVEQATDADGAAYAHFQRALTLEGEVRARTSELERALSLLNDTNLRLTEANRAADRARADLANAIEAVQEGFALFDADDRLVMFNSRFGMGMPDMRRFLRPGLPFADYVARVAASPSLSLPKGETPRDWVAARLQRHRETKAIFNVRLVGDRWIQVSEYRTPEGGTAILQTDVTDWIRLERQERERMLDDQARFIRATLDHINQGVSIFDGHERLVGWNIRLDELLSPPAGLLRVGRSFDTLFDRFSPEMAFRDPDGADRLMAWVKGGLRRPPLKLEVTHRGARIFDVFAQEMPDQGFVVSFTDVTAERRAIDAMAEANETLELRVHERTLALAAAAAEADRANASKSRFVAAASHDLLQPLSAAKLFLSSLNSLDLDPEPRRMAERAQNALKSVEAILGSLLDISRLDSGLAAVEISTFPVSRILRPLREEFQPLARARGLELQVIDSGAWVRSDPSHLRRILQNLIANAIRYTPSGRVLVGARRRGGGLRIEVWDTGPGIEEDKRELIFKEFHRIDKPGMTAEGVGLGLAIVERACQLLDHRLDLETEPGRGAGFLVTVPLAPPRAPEPPAREAAGQEGGARDLDDVIVLVIENDAEVRQAMATLLERWGVSCFDVAGEDAALELIDEVGVAPDVMLVDYHLDDGRHGIDAVAAVRRRCGPTPAAILSADRTPELRAACHAAEIAYLEKPVDPDRLMRFLAEIRAAPLGWGPLSGPAV</sequence>
<dbReference type="SUPFAM" id="SSF52172">
    <property type="entry name" value="CheY-like"/>
    <property type="match status" value="1"/>
</dbReference>
<evidence type="ECO:0000256" key="1">
    <source>
        <dbReference type="ARBA" id="ARBA00000085"/>
    </source>
</evidence>
<dbReference type="SMART" id="SM00388">
    <property type="entry name" value="HisKA"/>
    <property type="match status" value="1"/>
</dbReference>
<dbReference type="CDD" id="cd00075">
    <property type="entry name" value="HATPase"/>
    <property type="match status" value="1"/>
</dbReference>
<dbReference type="Pfam" id="PF00072">
    <property type="entry name" value="Response_reg"/>
    <property type="match status" value="1"/>
</dbReference>
<keyword evidence="7" id="KW-0175">Coiled coil</keyword>
<dbReference type="Gene3D" id="3.30.565.10">
    <property type="entry name" value="Histidine kinase-like ATPase, C-terminal domain"/>
    <property type="match status" value="1"/>
</dbReference>
<keyword evidence="5 10" id="KW-0418">Kinase</keyword>
<feature type="modified residue" description="4-aspartylphosphate" evidence="6">
    <location>
        <position position="673"/>
    </location>
</feature>
<evidence type="ECO:0000256" key="3">
    <source>
        <dbReference type="ARBA" id="ARBA00022553"/>
    </source>
</evidence>
<reference evidence="10 11" key="1">
    <citation type="submission" date="2016-10" db="EMBL/GenBank/DDBJ databases">
        <authorList>
            <person name="de Groot N.N."/>
        </authorList>
    </citation>
    <scope>NUCLEOTIDE SEQUENCE [LARGE SCALE GENOMIC DNA]</scope>
    <source>
        <strain evidence="10 11">CGMCC 1.11030</strain>
    </source>
</reference>
<dbReference type="CDD" id="cd00082">
    <property type="entry name" value="HisKA"/>
    <property type="match status" value="1"/>
</dbReference>
<evidence type="ECO:0000256" key="2">
    <source>
        <dbReference type="ARBA" id="ARBA00012438"/>
    </source>
</evidence>
<dbReference type="InterPro" id="IPR036097">
    <property type="entry name" value="HisK_dim/P_sf"/>
</dbReference>
<dbReference type="PRINTS" id="PR00344">
    <property type="entry name" value="BCTRLSENSOR"/>
</dbReference>
<dbReference type="Pfam" id="PF00512">
    <property type="entry name" value="HisKA"/>
    <property type="match status" value="1"/>
</dbReference>
<name>A0A1I3IGZ6_9RHOB</name>
<evidence type="ECO:0000313" key="10">
    <source>
        <dbReference type="EMBL" id="SFI47264.1"/>
    </source>
</evidence>
<dbReference type="CDD" id="cd00156">
    <property type="entry name" value="REC"/>
    <property type="match status" value="1"/>
</dbReference>
<evidence type="ECO:0000313" key="11">
    <source>
        <dbReference type="Proteomes" id="UP000199377"/>
    </source>
</evidence>
<dbReference type="EMBL" id="FOQH01000007">
    <property type="protein sequence ID" value="SFI47264.1"/>
    <property type="molecule type" value="Genomic_DNA"/>
</dbReference>
<dbReference type="SUPFAM" id="SSF55785">
    <property type="entry name" value="PYP-like sensor domain (PAS domain)"/>
    <property type="match status" value="1"/>
</dbReference>
<evidence type="ECO:0000259" key="8">
    <source>
        <dbReference type="PROSITE" id="PS50109"/>
    </source>
</evidence>
<dbReference type="InterPro" id="IPR003661">
    <property type="entry name" value="HisK_dim/P_dom"/>
</dbReference>
<dbReference type="AlphaFoldDB" id="A0A1I3IGZ6"/>
<organism evidence="10 11">
    <name type="scientific">Albimonas pacifica</name>
    <dbReference type="NCBI Taxonomy" id="1114924"/>
    <lineage>
        <taxon>Bacteria</taxon>
        <taxon>Pseudomonadati</taxon>
        <taxon>Pseudomonadota</taxon>
        <taxon>Alphaproteobacteria</taxon>
        <taxon>Rhodobacterales</taxon>
        <taxon>Paracoccaceae</taxon>
        <taxon>Albimonas</taxon>
    </lineage>
</organism>
<comment type="catalytic activity">
    <reaction evidence="1">
        <text>ATP + protein L-histidine = ADP + protein N-phospho-L-histidine.</text>
        <dbReference type="EC" id="2.7.13.3"/>
    </reaction>
</comment>
<dbReference type="SMART" id="SM00448">
    <property type="entry name" value="REC"/>
    <property type="match status" value="1"/>
</dbReference>
<dbReference type="InterPro" id="IPR035965">
    <property type="entry name" value="PAS-like_dom_sf"/>
</dbReference>
<dbReference type="EC" id="2.7.13.3" evidence="2"/>
<dbReference type="RefSeq" id="WP_092860968.1">
    <property type="nucleotide sequence ID" value="NZ_FOQH01000007.1"/>
</dbReference>
<dbReference type="PROSITE" id="PS50109">
    <property type="entry name" value="HIS_KIN"/>
    <property type="match status" value="1"/>
</dbReference>
<dbReference type="SMART" id="SM00387">
    <property type="entry name" value="HATPase_c"/>
    <property type="match status" value="1"/>
</dbReference>
<keyword evidence="4" id="KW-0808">Transferase</keyword>
<evidence type="ECO:0000259" key="9">
    <source>
        <dbReference type="PROSITE" id="PS50110"/>
    </source>
</evidence>
<dbReference type="InterPro" id="IPR005467">
    <property type="entry name" value="His_kinase_dom"/>
</dbReference>
<accession>A0A1I3IGZ6</accession>
<dbReference type="GO" id="GO:0005886">
    <property type="term" value="C:plasma membrane"/>
    <property type="evidence" value="ECO:0007669"/>
    <property type="project" value="TreeGrafter"/>
</dbReference>
<dbReference type="Gene3D" id="1.10.287.130">
    <property type="match status" value="1"/>
</dbReference>
<feature type="domain" description="Response regulatory" evidence="9">
    <location>
        <begin position="622"/>
        <end position="738"/>
    </location>
</feature>
<dbReference type="InterPro" id="IPR004358">
    <property type="entry name" value="Sig_transdc_His_kin-like_C"/>
</dbReference>
<evidence type="ECO:0000256" key="4">
    <source>
        <dbReference type="ARBA" id="ARBA00022679"/>
    </source>
</evidence>
<dbReference type="Pfam" id="PF02518">
    <property type="entry name" value="HATPase_c"/>
    <property type="match status" value="1"/>
</dbReference>
<dbReference type="Pfam" id="PF12860">
    <property type="entry name" value="PAS_7"/>
    <property type="match status" value="2"/>
</dbReference>
<dbReference type="Gene3D" id="3.40.50.2300">
    <property type="match status" value="1"/>
</dbReference>
<dbReference type="InterPro" id="IPR003594">
    <property type="entry name" value="HATPase_dom"/>
</dbReference>
<dbReference type="InterPro" id="IPR036890">
    <property type="entry name" value="HATPase_C_sf"/>
</dbReference>
<proteinExistence type="predicted"/>
<evidence type="ECO:0000256" key="5">
    <source>
        <dbReference type="ARBA" id="ARBA00022777"/>
    </source>
</evidence>
<keyword evidence="11" id="KW-1185">Reference proteome</keyword>
<evidence type="ECO:0000256" key="7">
    <source>
        <dbReference type="SAM" id="Coils"/>
    </source>
</evidence>
<evidence type="ECO:0000256" key="6">
    <source>
        <dbReference type="PROSITE-ProRule" id="PRU00169"/>
    </source>
</evidence>
<protein>
    <recommendedName>
        <fullName evidence="2">histidine kinase</fullName>
        <ecNumber evidence="2">2.7.13.3</ecNumber>
    </recommendedName>
</protein>